<keyword evidence="4" id="KW-1185">Reference proteome</keyword>
<dbReference type="KEGG" id="tcr:504153.280"/>
<feature type="compositionally biased region" description="Low complexity" evidence="2">
    <location>
        <begin position="303"/>
        <end position="321"/>
    </location>
</feature>
<feature type="compositionally biased region" description="Low complexity" evidence="2">
    <location>
        <begin position="339"/>
        <end position="352"/>
    </location>
</feature>
<comment type="caution">
    <text evidence="3">The sequence shown here is derived from an EMBL/GenBank/DDBJ whole genome shotgun (WGS) entry which is preliminary data.</text>
</comment>
<feature type="region of interest" description="Disordered" evidence="2">
    <location>
        <begin position="303"/>
        <end position="410"/>
    </location>
</feature>
<accession>Q4E2Q5</accession>
<protein>
    <submittedName>
        <fullName evidence="3">Uncharacterized protein</fullName>
    </submittedName>
</protein>
<evidence type="ECO:0000313" key="4">
    <source>
        <dbReference type="Proteomes" id="UP000002296"/>
    </source>
</evidence>
<keyword evidence="1" id="KW-0175">Coiled coil</keyword>
<proteinExistence type="predicted"/>
<name>Q4E2Q5_TRYCC</name>
<dbReference type="GeneID" id="3553723"/>
<dbReference type="STRING" id="353153.Q4E2Q5"/>
<dbReference type="SMR" id="Q4E2Q5"/>
<evidence type="ECO:0000313" key="3">
    <source>
        <dbReference type="EMBL" id="EAN99070.1"/>
    </source>
</evidence>
<dbReference type="RefSeq" id="XP_820921.1">
    <property type="nucleotide sequence ID" value="XM_815828.1"/>
</dbReference>
<reference evidence="3 4" key="1">
    <citation type="journal article" date="2005" name="Science">
        <title>The genome sequence of Trypanosoma cruzi, etiologic agent of Chagas disease.</title>
        <authorList>
            <person name="El-Sayed N.M."/>
            <person name="Myler P.J."/>
            <person name="Bartholomeu D.C."/>
            <person name="Nilsson D."/>
            <person name="Aggarwal G."/>
            <person name="Tran A.N."/>
            <person name="Ghedin E."/>
            <person name="Worthey E.A."/>
            <person name="Delcher A.L."/>
            <person name="Blandin G."/>
            <person name="Westenberger S.J."/>
            <person name="Caler E."/>
            <person name="Cerqueira G.C."/>
            <person name="Branche C."/>
            <person name="Haas B."/>
            <person name="Anupama A."/>
            <person name="Arner E."/>
            <person name="Aslund L."/>
            <person name="Attipoe P."/>
            <person name="Bontempi E."/>
            <person name="Bringaud F."/>
            <person name="Burton P."/>
            <person name="Cadag E."/>
            <person name="Campbell D.A."/>
            <person name="Carrington M."/>
            <person name="Crabtree J."/>
            <person name="Darban H."/>
            <person name="da Silveira J.F."/>
            <person name="de Jong P."/>
            <person name="Edwards K."/>
            <person name="Englund P.T."/>
            <person name="Fazelina G."/>
            <person name="Feldblyum T."/>
            <person name="Ferella M."/>
            <person name="Frasch A.C."/>
            <person name="Gull K."/>
            <person name="Horn D."/>
            <person name="Hou L."/>
            <person name="Huang Y."/>
            <person name="Kindlund E."/>
            <person name="Klingbeil M."/>
            <person name="Kluge S."/>
            <person name="Koo H."/>
            <person name="Lacerda D."/>
            <person name="Levin M.J."/>
            <person name="Lorenzi H."/>
            <person name="Louie T."/>
            <person name="Machado C.R."/>
            <person name="McCulloch R."/>
            <person name="McKenna A."/>
            <person name="Mizuno Y."/>
            <person name="Mottram J.C."/>
            <person name="Nelson S."/>
            <person name="Ochaya S."/>
            <person name="Osoegawa K."/>
            <person name="Pai G."/>
            <person name="Parsons M."/>
            <person name="Pentony M."/>
            <person name="Pettersson U."/>
            <person name="Pop M."/>
            <person name="Ramirez J.L."/>
            <person name="Rinta J."/>
            <person name="Robertson L."/>
            <person name="Salzberg S.L."/>
            <person name="Sanchez D.O."/>
            <person name="Seyler A."/>
            <person name="Sharma R."/>
            <person name="Shetty J."/>
            <person name="Simpson A.J."/>
            <person name="Sisk E."/>
            <person name="Tammi M.T."/>
            <person name="Tarleton R."/>
            <person name="Teixeira S."/>
            <person name="Van Aken S."/>
            <person name="Vogt C."/>
            <person name="Ward P.N."/>
            <person name="Wickstead B."/>
            <person name="Wortman J."/>
            <person name="White O."/>
            <person name="Fraser C.M."/>
            <person name="Stuart K.D."/>
            <person name="Andersson B."/>
        </authorList>
    </citation>
    <scope>NUCLEOTIDE SEQUENCE [LARGE SCALE GENOMIC DNA]</scope>
    <source>
        <strain evidence="3 4">CL Brener</strain>
    </source>
</reference>
<dbReference type="AlphaFoldDB" id="Q4E2Q5"/>
<feature type="coiled-coil region" evidence="1">
    <location>
        <begin position="173"/>
        <end position="225"/>
    </location>
</feature>
<feature type="compositionally biased region" description="Polar residues" evidence="2">
    <location>
        <begin position="400"/>
        <end position="410"/>
    </location>
</feature>
<sequence length="410" mass="45897">MLGDPVNRLEELQAELLSRQNALSSRIQSILSETGEKELPELQVLSEDRAQLIKEIQHTKDEGDALLLQVEGNGEAASMYRVAARVQRFEEFANRANEYVKNVLPEEIERVADADRHHSDDEVAAYIKELQAKREEELRKIGILKERTTKRANDLRNGPRVENGELNALCRVSRAKEEELDKETKETQEYVDEARLKKADLIAKIRELRQAKSKLQVELLDTKHKNEKKVNEMKARIRHAELANKRDIRVCQQLNTTNAALTTNAQTLLGQLNVEHYGIEGAPSEKALITMRKEEERRAAAVLANGRGNNNNNNGSHPAGNETEGLCPRRDTGNFNGDASAASSRRQSNQQNTGLAAMQRTASQRSRDASQKADLDQRRQSGQSSQASRHSATSKDRQAGRTNSRGSSAP</sequence>
<evidence type="ECO:0000256" key="1">
    <source>
        <dbReference type="SAM" id="Coils"/>
    </source>
</evidence>
<dbReference type="eggNOG" id="ENOG502S2WQ">
    <property type="taxonomic scope" value="Eukaryota"/>
</dbReference>
<dbReference type="EMBL" id="AAHK01000031">
    <property type="protein sequence ID" value="EAN99070.1"/>
    <property type="molecule type" value="Genomic_DNA"/>
</dbReference>
<feature type="compositionally biased region" description="Low complexity" evidence="2">
    <location>
        <begin position="380"/>
        <end position="389"/>
    </location>
</feature>
<evidence type="ECO:0000256" key="2">
    <source>
        <dbReference type="SAM" id="MobiDB-lite"/>
    </source>
</evidence>
<dbReference type="PaxDb" id="353153-Q4E2Q5"/>
<gene>
    <name evidence="3" type="ORF">Tc00.1047053504153.280</name>
</gene>
<dbReference type="OMA" id="KMEERMC"/>
<feature type="compositionally biased region" description="Basic and acidic residues" evidence="2">
    <location>
        <begin position="365"/>
        <end position="379"/>
    </location>
</feature>
<dbReference type="Proteomes" id="UP000002296">
    <property type="component" value="Unassembled WGS sequence"/>
</dbReference>
<organism evidence="3 4">
    <name type="scientific">Trypanosoma cruzi (strain CL Brener)</name>
    <dbReference type="NCBI Taxonomy" id="353153"/>
    <lineage>
        <taxon>Eukaryota</taxon>
        <taxon>Discoba</taxon>
        <taxon>Euglenozoa</taxon>
        <taxon>Kinetoplastea</taxon>
        <taxon>Metakinetoplastina</taxon>
        <taxon>Trypanosomatida</taxon>
        <taxon>Trypanosomatidae</taxon>
        <taxon>Trypanosoma</taxon>
        <taxon>Schizotrypanum</taxon>
    </lineage>
</organism>
<dbReference type="InParanoid" id="Q4E2Q5"/>